<feature type="transmembrane region" description="Helical" evidence="1">
    <location>
        <begin position="120"/>
        <end position="141"/>
    </location>
</feature>
<evidence type="ECO:0000313" key="3">
    <source>
        <dbReference type="Proteomes" id="UP000196084"/>
    </source>
</evidence>
<name>A0A202E4Y1_9EURY</name>
<dbReference type="Proteomes" id="UP000196084">
    <property type="component" value="Unassembled WGS sequence"/>
</dbReference>
<evidence type="ECO:0000256" key="1">
    <source>
        <dbReference type="SAM" id="Phobius"/>
    </source>
</evidence>
<comment type="caution">
    <text evidence="2">The sequence shown here is derived from an EMBL/GenBank/DDBJ whole genome shotgun (WGS) entry which is preliminary data.</text>
</comment>
<reference evidence="2 3" key="1">
    <citation type="submission" date="2017-02" db="EMBL/GenBank/DDBJ databases">
        <title>Natronthermophilus aegyptiacus gen. nov.,sp. nov., an aerobic, extremely halophilic alkalithermophilic archaeon isolated from the athalassohaline Wadi An Natrun, Egypt.</title>
        <authorList>
            <person name="Zhao B."/>
        </authorList>
    </citation>
    <scope>NUCLEOTIDE SEQUENCE [LARGE SCALE GENOMIC DNA]</scope>
    <source>
        <strain evidence="2 3">CGMCC 1.3597</strain>
    </source>
</reference>
<feature type="transmembrane region" description="Helical" evidence="1">
    <location>
        <begin position="85"/>
        <end position="104"/>
    </location>
</feature>
<dbReference type="EMBL" id="MWPH01000004">
    <property type="protein sequence ID" value="OVE83279.1"/>
    <property type="molecule type" value="Genomic_DNA"/>
</dbReference>
<dbReference type="OrthoDB" id="170791at2157"/>
<gene>
    <name evidence="2" type="ORF">B2G88_16665</name>
</gene>
<proteinExistence type="predicted"/>
<dbReference type="AlphaFoldDB" id="A0A202E4Y1"/>
<evidence type="ECO:0000313" key="2">
    <source>
        <dbReference type="EMBL" id="OVE83279.1"/>
    </source>
</evidence>
<protein>
    <submittedName>
        <fullName evidence="2">Uncharacterized protein</fullName>
    </submittedName>
</protein>
<feature type="transmembrane region" description="Helical" evidence="1">
    <location>
        <begin position="23"/>
        <end position="47"/>
    </location>
</feature>
<keyword evidence="1" id="KW-1133">Transmembrane helix</keyword>
<keyword evidence="1" id="KW-0472">Membrane</keyword>
<keyword evidence="3" id="KW-1185">Reference proteome</keyword>
<sequence>MIGGSVVAAAVMTVILDPPDTTALVLTFGVILLAALVLSYGVGYLGLSWVDTAYPMPEPTSNPTEPGTEASQADRENFKWMIREGIGVAIASLFGLILLVLFLLEETALIQSQQLTVGDIGVLTVLFVLVLTLFVVGLWSWRGR</sequence>
<accession>A0A202E4Y1</accession>
<organism evidence="2 3">
    <name type="scientific">Natronolimnobius baerhuensis</name>
    <dbReference type="NCBI Taxonomy" id="253108"/>
    <lineage>
        <taxon>Archaea</taxon>
        <taxon>Methanobacteriati</taxon>
        <taxon>Methanobacteriota</taxon>
        <taxon>Stenosarchaea group</taxon>
        <taxon>Halobacteria</taxon>
        <taxon>Halobacteriales</taxon>
        <taxon>Natrialbaceae</taxon>
        <taxon>Natronolimnobius</taxon>
    </lineage>
</organism>
<keyword evidence="1" id="KW-0812">Transmembrane</keyword>